<evidence type="ECO:0000313" key="2">
    <source>
        <dbReference type="EMBL" id="SLM49670.1"/>
    </source>
</evidence>
<feature type="chain" id="PRO_5012438737" evidence="1">
    <location>
        <begin position="37"/>
        <end position="441"/>
    </location>
</feature>
<dbReference type="STRING" id="1325564.NSJP_3503"/>
<dbReference type="KEGG" id="nja:NSJP_3503"/>
<keyword evidence="3" id="KW-1185">Reference proteome</keyword>
<proteinExistence type="predicted"/>
<dbReference type="OrthoDB" id="5390782at2"/>
<organism evidence="2 3">
    <name type="scientific">Nitrospira japonica</name>
    <dbReference type="NCBI Taxonomy" id="1325564"/>
    <lineage>
        <taxon>Bacteria</taxon>
        <taxon>Pseudomonadati</taxon>
        <taxon>Nitrospirota</taxon>
        <taxon>Nitrospiria</taxon>
        <taxon>Nitrospirales</taxon>
        <taxon>Nitrospiraceae</taxon>
        <taxon>Nitrospira</taxon>
    </lineage>
</organism>
<evidence type="ECO:0000313" key="3">
    <source>
        <dbReference type="Proteomes" id="UP000192042"/>
    </source>
</evidence>
<dbReference type="AlphaFoldDB" id="A0A1W1I9J9"/>
<feature type="signal peptide" evidence="1">
    <location>
        <begin position="1"/>
        <end position="36"/>
    </location>
</feature>
<evidence type="ECO:0000256" key="1">
    <source>
        <dbReference type="SAM" id="SignalP"/>
    </source>
</evidence>
<keyword evidence="1" id="KW-0732">Signal</keyword>
<dbReference type="RefSeq" id="WP_080887857.1">
    <property type="nucleotide sequence ID" value="NZ_LT828648.1"/>
</dbReference>
<name>A0A1W1I9J9_9BACT</name>
<reference evidence="2 3" key="1">
    <citation type="submission" date="2017-03" db="EMBL/GenBank/DDBJ databases">
        <authorList>
            <person name="Afonso C.L."/>
            <person name="Miller P.J."/>
            <person name="Scott M.A."/>
            <person name="Spackman E."/>
            <person name="Goraichik I."/>
            <person name="Dimitrov K.M."/>
            <person name="Suarez D.L."/>
            <person name="Swayne D.E."/>
        </authorList>
    </citation>
    <scope>NUCLEOTIDE SEQUENCE [LARGE SCALE GENOMIC DNA]</scope>
    <source>
        <strain evidence="2">Genome sequencing of Nitrospira japonica strain NJ11</strain>
    </source>
</reference>
<gene>
    <name evidence="2" type="ORF">NSJP_3503</name>
</gene>
<accession>A0A1W1I9J9</accession>
<dbReference type="Proteomes" id="UP000192042">
    <property type="component" value="Chromosome I"/>
</dbReference>
<sequence length="441" mass="49292">MSGTGRAPNYHVPQFMTLAVALLLLLSDATISGVMAADEEPTPLAGEPFHTEVLGEPVKVPPRDRKKVTAASFGISVLPEGPKFYQVLPFGAMYLWRNSDDMKQRFRATLSGPVNDMTMNVGSHSSSGWELRLTFQNMIIPVGRSEYVEAQIIRDVEVEWNYVFGGIGLAYRKLLDPGHQDNAFEVSLTYEPGYRWFKGTSKTSSNFIVPTDTYEGRVHARLRNDALERNLMELPHRGYSFGGDFYYGNRAHWNDWGGGLFGVSSGQQGKQYLMGSVFAVSATPVPFIDSEKHRLIGSVYGGIGQHLDRFSTFRLPGRPTGYEWEAIALPMLPSVAFNELFPTRYGIAHLEYRYEPIFFIYPYVRGSWGIVEQPRFNPDGTVRNIMGSMPAVGGGVVSGAPWSSQIEINYSYNFGIFRDQGNGQSAQGRNGFFIFWSKELS</sequence>
<dbReference type="EMBL" id="LT828648">
    <property type="protein sequence ID" value="SLM49670.1"/>
    <property type="molecule type" value="Genomic_DNA"/>
</dbReference>
<protein>
    <submittedName>
        <fullName evidence="2">Putative Outer membrane channel</fullName>
    </submittedName>
</protein>